<reference evidence="5 6" key="1">
    <citation type="submission" date="2013-08" db="EMBL/GenBank/DDBJ databases">
        <authorList>
            <person name="Weinstock G."/>
            <person name="Sodergren E."/>
            <person name="Wylie T."/>
            <person name="Fulton L."/>
            <person name="Fulton R."/>
            <person name="Fronick C."/>
            <person name="O'Laughlin M."/>
            <person name="Godfrey J."/>
            <person name="Miner T."/>
            <person name="Herter B."/>
            <person name="Appelbaum E."/>
            <person name="Cordes M."/>
            <person name="Lek S."/>
            <person name="Wollam A."/>
            <person name="Pepin K.H."/>
            <person name="Palsikar V.B."/>
            <person name="Mitreva M."/>
            <person name="Wilson R.K."/>
        </authorList>
    </citation>
    <scope>NUCLEOTIDE SEQUENCE [LARGE SCALE GENOMIC DNA]</scope>
    <source>
        <strain evidence="5 6">ATCC 700332</strain>
    </source>
</reference>
<dbReference type="SMART" id="SM00418">
    <property type="entry name" value="HTH_ARSR"/>
    <property type="match status" value="1"/>
</dbReference>
<dbReference type="PANTHER" id="PTHR43132">
    <property type="entry name" value="ARSENICAL RESISTANCE OPERON REPRESSOR ARSR-RELATED"/>
    <property type="match status" value="1"/>
</dbReference>
<dbReference type="InterPro" id="IPR011991">
    <property type="entry name" value="ArsR-like_HTH"/>
</dbReference>
<feature type="domain" description="HTH arsR-type" evidence="4">
    <location>
        <begin position="8"/>
        <end position="100"/>
    </location>
</feature>
<dbReference type="SUPFAM" id="SSF46785">
    <property type="entry name" value="Winged helix' DNA-binding domain"/>
    <property type="match status" value="1"/>
</dbReference>
<evidence type="ECO:0000313" key="6">
    <source>
        <dbReference type="Proteomes" id="UP000016649"/>
    </source>
</evidence>
<keyword evidence="1" id="KW-0805">Transcription regulation</keyword>
<name>A0ABN0NWQ9_TRELE</name>
<sequence>MSKQHKIPDEETLYDLADLFKIFGDTTRIKILYTLRKQELCVNELAQSLAMTPSAVSHQLKILRQSKLVKNRREGKSLFYSLNDNHVVTIVDQGMEHICE</sequence>
<dbReference type="Proteomes" id="UP000016649">
    <property type="component" value="Unassembled WGS sequence"/>
</dbReference>
<dbReference type="PROSITE" id="PS50987">
    <property type="entry name" value="HTH_ARSR_2"/>
    <property type="match status" value="1"/>
</dbReference>
<accession>A0ABN0NWQ9</accession>
<dbReference type="EMBL" id="AWVH01000044">
    <property type="protein sequence ID" value="ERJ91689.1"/>
    <property type="molecule type" value="Genomic_DNA"/>
</dbReference>
<evidence type="ECO:0000313" key="5">
    <source>
        <dbReference type="EMBL" id="ERJ91689.1"/>
    </source>
</evidence>
<keyword evidence="2" id="KW-0238">DNA-binding</keyword>
<evidence type="ECO:0000256" key="1">
    <source>
        <dbReference type="ARBA" id="ARBA00023015"/>
    </source>
</evidence>
<gene>
    <name evidence="5" type="ORF">HMPREF9193_02145</name>
</gene>
<dbReference type="NCBIfam" id="NF033788">
    <property type="entry name" value="HTH_metalloreg"/>
    <property type="match status" value="1"/>
</dbReference>
<keyword evidence="3" id="KW-0804">Transcription</keyword>
<evidence type="ECO:0000256" key="2">
    <source>
        <dbReference type="ARBA" id="ARBA00023125"/>
    </source>
</evidence>
<evidence type="ECO:0000259" key="4">
    <source>
        <dbReference type="PROSITE" id="PS50987"/>
    </source>
</evidence>
<dbReference type="InterPro" id="IPR036388">
    <property type="entry name" value="WH-like_DNA-bd_sf"/>
</dbReference>
<dbReference type="Pfam" id="PF01022">
    <property type="entry name" value="HTH_5"/>
    <property type="match status" value="1"/>
</dbReference>
<evidence type="ECO:0000256" key="3">
    <source>
        <dbReference type="ARBA" id="ARBA00023163"/>
    </source>
</evidence>
<keyword evidence="6" id="KW-1185">Reference proteome</keyword>
<dbReference type="CDD" id="cd00090">
    <property type="entry name" value="HTH_ARSR"/>
    <property type="match status" value="1"/>
</dbReference>
<dbReference type="PANTHER" id="PTHR43132:SF6">
    <property type="entry name" value="HTH-TYPE TRANSCRIPTIONAL REPRESSOR CZRA"/>
    <property type="match status" value="1"/>
</dbReference>
<dbReference type="Gene3D" id="1.10.10.10">
    <property type="entry name" value="Winged helix-like DNA-binding domain superfamily/Winged helix DNA-binding domain"/>
    <property type="match status" value="1"/>
</dbReference>
<dbReference type="RefSeq" id="WP_021686315.1">
    <property type="nucleotide sequence ID" value="NZ_KI260554.1"/>
</dbReference>
<comment type="caution">
    <text evidence="5">The sequence shown here is derived from an EMBL/GenBank/DDBJ whole genome shotgun (WGS) entry which is preliminary data.</text>
</comment>
<proteinExistence type="predicted"/>
<dbReference type="PRINTS" id="PR00778">
    <property type="entry name" value="HTHARSR"/>
</dbReference>
<protein>
    <submittedName>
        <fullName evidence="5">HTH-type transcriptional repressor CzrA</fullName>
    </submittedName>
</protein>
<dbReference type="InterPro" id="IPR036390">
    <property type="entry name" value="WH_DNA-bd_sf"/>
</dbReference>
<dbReference type="InterPro" id="IPR051011">
    <property type="entry name" value="Metal_resp_trans_reg"/>
</dbReference>
<dbReference type="InterPro" id="IPR001845">
    <property type="entry name" value="HTH_ArsR_DNA-bd_dom"/>
</dbReference>
<organism evidence="5 6">
    <name type="scientific">Treponema lecithinolyticum ATCC 700332</name>
    <dbReference type="NCBI Taxonomy" id="1321815"/>
    <lineage>
        <taxon>Bacteria</taxon>
        <taxon>Pseudomonadati</taxon>
        <taxon>Spirochaetota</taxon>
        <taxon>Spirochaetia</taxon>
        <taxon>Spirochaetales</taxon>
        <taxon>Treponemataceae</taxon>
        <taxon>Treponema</taxon>
    </lineage>
</organism>